<dbReference type="FunFam" id="3.20.20.80:FF:000071">
    <property type="entry name" value="Imaginal disc growth factor"/>
    <property type="match status" value="1"/>
</dbReference>
<reference evidence="10 11" key="1">
    <citation type="journal article" date="2007" name="Nature">
        <title>Evolution of genes and genomes on the Drosophila phylogeny.</title>
        <authorList>
            <consortium name="Drosophila 12 Genomes Consortium"/>
            <person name="Clark A.G."/>
            <person name="Eisen M.B."/>
            <person name="Smith D.R."/>
            <person name="Bergman C.M."/>
            <person name="Oliver B."/>
            <person name="Markow T.A."/>
            <person name="Kaufman T.C."/>
            <person name="Kellis M."/>
            <person name="Gelbart W."/>
            <person name="Iyer V.N."/>
            <person name="Pollard D.A."/>
            <person name="Sackton T.B."/>
            <person name="Larracuente A.M."/>
            <person name="Singh N.D."/>
            <person name="Abad J.P."/>
            <person name="Abt D.N."/>
            <person name="Adryan B."/>
            <person name="Aguade M."/>
            <person name="Akashi H."/>
            <person name="Anderson W.W."/>
            <person name="Aquadro C.F."/>
            <person name="Ardell D.H."/>
            <person name="Arguello R."/>
            <person name="Artieri C.G."/>
            <person name="Barbash D.A."/>
            <person name="Barker D."/>
            <person name="Barsanti P."/>
            <person name="Batterham P."/>
            <person name="Batzoglou S."/>
            <person name="Begun D."/>
            <person name="Bhutkar A."/>
            <person name="Blanco E."/>
            <person name="Bosak S.A."/>
            <person name="Bradley R.K."/>
            <person name="Brand A.D."/>
            <person name="Brent M.R."/>
            <person name="Brooks A.N."/>
            <person name="Brown R.H."/>
            <person name="Butlin R.K."/>
            <person name="Caggese C."/>
            <person name="Calvi B.R."/>
            <person name="Bernardo de Carvalho A."/>
            <person name="Caspi A."/>
            <person name="Castrezana S."/>
            <person name="Celniker S.E."/>
            <person name="Chang J.L."/>
            <person name="Chapple C."/>
            <person name="Chatterji S."/>
            <person name="Chinwalla A."/>
            <person name="Civetta A."/>
            <person name="Clifton S.W."/>
            <person name="Comeron J.M."/>
            <person name="Costello J.C."/>
            <person name="Coyne J.A."/>
            <person name="Daub J."/>
            <person name="David R.G."/>
            <person name="Delcher A.L."/>
            <person name="Delehaunty K."/>
            <person name="Do C.B."/>
            <person name="Ebling H."/>
            <person name="Edwards K."/>
            <person name="Eickbush T."/>
            <person name="Evans J.D."/>
            <person name="Filipski A."/>
            <person name="Findeiss S."/>
            <person name="Freyhult E."/>
            <person name="Fulton L."/>
            <person name="Fulton R."/>
            <person name="Garcia A.C."/>
            <person name="Gardiner A."/>
            <person name="Garfield D.A."/>
            <person name="Garvin B.E."/>
            <person name="Gibson G."/>
            <person name="Gilbert D."/>
            <person name="Gnerre S."/>
            <person name="Godfrey J."/>
            <person name="Good R."/>
            <person name="Gotea V."/>
            <person name="Gravely B."/>
            <person name="Greenberg A.J."/>
            <person name="Griffiths-Jones S."/>
            <person name="Gross S."/>
            <person name="Guigo R."/>
            <person name="Gustafson E.A."/>
            <person name="Haerty W."/>
            <person name="Hahn M.W."/>
            <person name="Halligan D.L."/>
            <person name="Halpern A.L."/>
            <person name="Halter G.M."/>
            <person name="Han M.V."/>
            <person name="Heger A."/>
            <person name="Hillier L."/>
            <person name="Hinrichs A.S."/>
            <person name="Holmes I."/>
            <person name="Hoskins R.A."/>
            <person name="Hubisz M.J."/>
            <person name="Hultmark D."/>
            <person name="Huntley M.A."/>
            <person name="Jaffe D.B."/>
            <person name="Jagadeeshan S."/>
            <person name="Jeck W.R."/>
            <person name="Johnson J."/>
            <person name="Jones C.D."/>
            <person name="Jordan W.C."/>
            <person name="Karpen G.H."/>
            <person name="Kataoka E."/>
            <person name="Keightley P.D."/>
            <person name="Kheradpour P."/>
            <person name="Kirkness E.F."/>
            <person name="Koerich L.B."/>
            <person name="Kristiansen K."/>
            <person name="Kudrna D."/>
            <person name="Kulathinal R.J."/>
            <person name="Kumar S."/>
            <person name="Kwok R."/>
            <person name="Lander E."/>
            <person name="Langley C.H."/>
            <person name="Lapoint R."/>
            <person name="Lazzaro B.P."/>
            <person name="Lee S.J."/>
            <person name="Levesque L."/>
            <person name="Li R."/>
            <person name="Lin C.F."/>
            <person name="Lin M.F."/>
            <person name="Lindblad-Toh K."/>
            <person name="Llopart A."/>
            <person name="Long M."/>
            <person name="Low L."/>
            <person name="Lozovsky E."/>
            <person name="Lu J."/>
            <person name="Luo M."/>
            <person name="Machado C.A."/>
            <person name="Makalowski W."/>
            <person name="Marzo M."/>
            <person name="Matsuda M."/>
            <person name="Matzkin L."/>
            <person name="McAllister B."/>
            <person name="McBride C.S."/>
            <person name="McKernan B."/>
            <person name="McKernan K."/>
            <person name="Mendez-Lago M."/>
            <person name="Minx P."/>
            <person name="Mollenhauer M.U."/>
            <person name="Montooth K."/>
            <person name="Mount S.M."/>
            <person name="Mu X."/>
            <person name="Myers E."/>
            <person name="Negre B."/>
            <person name="Newfeld S."/>
            <person name="Nielsen R."/>
            <person name="Noor M.A."/>
            <person name="O'Grady P."/>
            <person name="Pachter L."/>
            <person name="Papaceit M."/>
            <person name="Parisi M.J."/>
            <person name="Parisi M."/>
            <person name="Parts L."/>
            <person name="Pedersen J.S."/>
            <person name="Pesole G."/>
            <person name="Phillippy A.M."/>
            <person name="Ponting C.P."/>
            <person name="Pop M."/>
            <person name="Porcelli D."/>
            <person name="Powell J.R."/>
            <person name="Prohaska S."/>
            <person name="Pruitt K."/>
            <person name="Puig M."/>
            <person name="Quesneville H."/>
            <person name="Ram K.R."/>
            <person name="Rand D."/>
            <person name="Rasmussen M.D."/>
            <person name="Reed L.K."/>
            <person name="Reenan R."/>
            <person name="Reily A."/>
            <person name="Remington K.A."/>
            <person name="Rieger T.T."/>
            <person name="Ritchie M.G."/>
            <person name="Robin C."/>
            <person name="Rogers Y.H."/>
            <person name="Rohde C."/>
            <person name="Rozas J."/>
            <person name="Rubenfield M.J."/>
            <person name="Ruiz A."/>
            <person name="Russo S."/>
            <person name="Salzberg S.L."/>
            <person name="Sanchez-Gracia A."/>
            <person name="Saranga D.J."/>
            <person name="Sato H."/>
            <person name="Schaeffer S.W."/>
            <person name="Schatz M.C."/>
            <person name="Schlenke T."/>
            <person name="Schwartz R."/>
            <person name="Segarra C."/>
            <person name="Singh R.S."/>
            <person name="Sirot L."/>
            <person name="Sirota M."/>
            <person name="Sisneros N.B."/>
            <person name="Smith C.D."/>
            <person name="Smith T.F."/>
            <person name="Spieth J."/>
            <person name="Stage D.E."/>
            <person name="Stark A."/>
            <person name="Stephan W."/>
            <person name="Strausberg R.L."/>
            <person name="Strempel S."/>
            <person name="Sturgill D."/>
            <person name="Sutton G."/>
            <person name="Sutton G.G."/>
            <person name="Tao W."/>
            <person name="Teichmann S."/>
            <person name="Tobari Y.N."/>
            <person name="Tomimura Y."/>
            <person name="Tsolas J.M."/>
            <person name="Valente V.L."/>
            <person name="Venter E."/>
            <person name="Venter J.C."/>
            <person name="Vicario S."/>
            <person name="Vieira F.G."/>
            <person name="Vilella A.J."/>
            <person name="Villasante A."/>
            <person name="Walenz B."/>
            <person name="Wang J."/>
            <person name="Wasserman M."/>
            <person name="Watts T."/>
            <person name="Wilson D."/>
            <person name="Wilson R.K."/>
            <person name="Wing R.A."/>
            <person name="Wolfner M.F."/>
            <person name="Wong A."/>
            <person name="Wong G.K."/>
            <person name="Wu C.I."/>
            <person name="Wu G."/>
            <person name="Yamamoto D."/>
            <person name="Yang H.P."/>
            <person name="Yang S.P."/>
            <person name="Yorke J.A."/>
            <person name="Yoshida K."/>
            <person name="Zdobnov E."/>
            <person name="Zhang P."/>
            <person name="Zhang Y."/>
            <person name="Zimin A.V."/>
            <person name="Baldwin J."/>
            <person name="Abdouelleil A."/>
            <person name="Abdulkadir J."/>
            <person name="Abebe A."/>
            <person name="Abera B."/>
            <person name="Abreu J."/>
            <person name="Acer S.C."/>
            <person name="Aftuck L."/>
            <person name="Alexander A."/>
            <person name="An P."/>
            <person name="Anderson E."/>
            <person name="Anderson S."/>
            <person name="Arachi H."/>
            <person name="Azer M."/>
            <person name="Bachantsang P."/>
            <person name="Barry A."/>
            <person name="Bayul T."/>
            <person name="Berlin A."/>
            <person name="Bessette D."/>
            <person name="Bloom T."/>
            <person name="Blye J."/>
            <person name="Boguslavskiy L."/>
            <person name="Bonnet C."/>
            <person name="Boukhgalter B."/>
            <person name="Bourzgui I."/>
            <person name="Brown A."/>
            <person name="Cahill P."/>
            <person name="Channer S."/>
            <person name="Cheshatsang Y."/>
            <person name="Chuda L."/>
            <person name="Citroen M."/>
            <person name="Collymore A."/>
            <person name="Cooke P."/>
            <person name="Costello M."/>
            <person name="D'Aco K."/>
            <person name="Daza R."/>
            <person name="De Haan G."/>
            <person name="DeGray S."/>
            <person name="DeMaso C."/>
            <person name="Dhargay N."/>
            <person name="Dooley K."/>
            <person name="Dooley E."/>
            <person name="Doricent M."/>
            <person name="Dorje P."/>
            <person name="Dorjee K."/>
            <person name="Dupes A."/>
            <person name="Elong R."/>
            <person name="Falk J."/>
            <person name="Farina A."/>
            <person name="Faro S."/>
            <person name="Ferguson D."/>
            <person name="Fisher S."/>
            <person name="Foley C.D."/>
            <person name="Franke A."/>
            <person name="Friedrich D."/>
            <person name="Gadbois L."/>
            <person name="Gearin G."/>
            <person name="Gearin C.R."/>
            <person name="Giannoukos G."/>
            <person name="Goode T."/>
            <person name="Graham J."/>
            <person name="Grandbois E."/>
            <person name="Grewal S."/>
            <person name="Gyaltsen K."/>
            <person name="Hafez N."/>
            <person name="Hagos B."/>
            <person name="Hall J."/>
            <person name="Henson C."/>
            <person name="Hollinger A."/>
            <person name="Honan T."/>
            <person name="Huard M.D."/>
            <person name="Hughes L."/>
            <person name="Hurhula B."/>
            <person name="Husby M.E."/>
            <person name="Kamat A."/>
            <person name="Kanga B."/>
            <person name="Kashin S."/>
            <person name="Khazanovich D."/>
            <person name="Kisner P."/>
            <person name="Lance K."/>
            <person name="Lara M."/>
            <person name="Lee W."/>
            <person name="Lennon N."/>
            <person name="Letendre F."/>
            <person name="LeVine R."/>
            <person name="Lipovsky A."/>
            <person name="Liu X."/>
            <person name="Liu J."/>
            <person name="Liu S."/>
            <person name="Lokyitsang T."/>
            <person name="Lokyitsang Y."/>
            <person name="Lubonja R."/>
            <person name="Lui A."/>
            <person name="MacDonald P."/>
            <person name="Magnisalis V."/>
            <person name="Maru K."/>
            <person name="Matthews C."/>
            <person name="McCusker W."/>
            <person name="McDonough S."/>
            <person name="Mehta T."/>
            <person name="Meldrim J."/>
            <person name="Meneus L."/>
            <person name="Mihai O."/>
            <person name="Mihalev A."/>
            <person name="Mihova T."/>
            <person name="Mittelman R."/>
            <person name="Mlenga V."/>
            <person name="Montmayeur A."/>
            <person name="Mulrain L."/>
            <person name="Navidi A."/>
            <person name="Naylor J."/>
            <person name="Negash T."/>
            <person name="Nguyen T."/>
            <person name="Nguyen N."/>
            <person name="Nicol R."/>
            <person name="Norbu C."/>
            <person name="Norbu N."/>
            <person name="Novod N."/>
            <person name="O'Neill B."/>
            <person name="Osman S."/>
            <person name="Markiewicz E."/>
            <person name="Oyono O.L."/>
            <person name="Patti C."/>
            <person name="Phunkhang P."/>
            <person name="Pierre F."/>
            <person name="Priest M."/>
            <person name="Raghuraman S."/>
            <person name="Rege F."/>
            <person name="Reyes R."/>
            <person name="Rise C."/>
            <person name="Rogov P."/>
            <person name="Ross K."/>
            <person name="Ryan E."/>
            <person name="Settipalli S."/>
            <person name="Shea T."/>
            <person name="Sherpa N."/>
            <person name="Shi L."/>
            <person name="Shih D."/>
            <person name="Sparrow T."/>
            <person name="Spaulding J."/>
            <person name="Stalker J."/>
            <person name="Stange-Thomann N."/>
            <person name="Stavropoulos S."/>
            <person name="Stone C."/>
            <person name="Strader C."/>
            <person name="Tesfaye S."/>
            <person name="Thomson T."/>
            <person name="Thoulutsang Y."/>
            <person name="Thoulutsang D."/>
            <person name="Topham K."/>
            <person name="Topping I."/>
            <person name="Tsamla T."/>
            <person name="Vassiliev H."/>
            <person name="Vo A."/>
            <person name="Wangchuk T."/>
            <person name="Wangdi T."/>
            <person name="Weiand M."/>
            <person name="Wilkinson J."/>
            <person name="Wilson A."/>
            <person name="Yadav S."/>
            <person name="Young G."/>
            <person name="Yu Q."/>
            <person name="Zembek L."/>
            <person name="Zhong D."/>
            <person name="Zimmer A."/>
            <person name="Zwirko Z."/>
            <person name="Jaffe D.B."/>
            <person name="Alvarez P."/>
            <person name="Brockman W."/>
            <person name="Butler J."/>
            <person name="Chin C."/>
            <person name="Gnerre S."/>
            <person name="Grabherr M."/>
            <person name="Kleber M."/>
            <person name="Mauceli E."/>
            <person name="MacCallum I."/>
        </authorList>
    </citation>
    <scope>NUCLEOTIDE SEQUENCE [LARGE SCALE GENOMIC DNA]</scope>
    <source>
        <strain evidence="11">Rob3c / Tucson 14021-0248.25</strain>
    </source>
</reference>
<dbReference type="GO" id="GO:0008061">
    <property type="term" value="F:chitin binding"/>
    <property type="evidence" value="ECO:0007669"/>
    <property type="project" value="EnsemblMetazoa"/>
</dbReference>
<dbReference type="InterPro" id="IPR001223">
    <property type="entry name" value="Glyco_hydro18_cat"/>
</dbReference>
<dbReference type="SUPFAM" id="SSF54556">
    <property type="entry name" value="Chitinase insertion domain"/>
    <property type="match status" value="1"/>
</dbReference>
<dbReference type="InterPro" id="IPR050314">
    <property type="entry name" value="Glycosyl_Hydrlase_18"/>
</dbReference>
<dbReference type="PANTHER" id="PTHR11177">
    <property type="entry name" value="CHITINASE"/>
    <property type="match status" value="1"/>
</dbReference>
<feature type="domain" description="GH18" evidence="9">
    <location>
        <begin position="29"/>
        <end position="471"/>
    </location>
</feature>
<dbReference type="Gene3D" id="3.10.50.10">
    <property type="match status" value="1"/>
</dbReference>
<evidence type="ECO:0000256" key="6">
    <source>
        <dbReference type="ARBA" id="ARBA00023157"/>
    </source>
</evidence>
<keyword evidence="7" id="KW-0325">Glycoprotein</keyword>
<keyword evidence="6" id="KW-1015">Disulfide bond</keyword>
<comment type="similarity">
    <text evidence="2">Belongs to the glycosyl hydrolase 18 family. IDGF subfamily.</text>
</comment>
<dbReference type="HOGENOM" id="CLU_002833_3_2_1"/>
<evidence type="ECO:0000259" key="9">
    <source>
        <dbReference type="PROSITE" id="PS51910"/>
    </source>
</evidence>
<keyword evidence="4" id="KW-0964">Secreted</keyword>
<evidence type="ECO:0000256" key="8">
    <source>
        <dbReference type="SAM" id="SignalP"/>
    </source>
</evidence>
<sequence length="471" mass="52430">MIIKALAIVSLCLASIQASKVGAPQVPKKHLVCYYDSASFVKEGLGKLVIDELEPALQFCDYLIYGYAGIERDSHKAVSLNQQLDLDLGKGLYRTVTRLKRKYPNVKILLSVGGDKDIELDKDAKELPNKYLELLESPTGRTRFVNTVYSLVKTYGFDGLDVAWQFPKNKPKKVHSGIGSLWKGFKKVFSGDSIVDEKSEEHKEQFTALLRDVKNAFRPDNLLLSTTVLPNVKLIPLVFPLAMSRDLNFKANSITTVFYDIPAVVNYLDFVNLGTFDFFTPQRNPEVADYAAPIYELSERNPEFNVAAQVKYWLRNSCPASKINVGVATYGRPWKLTDDSGDTGVPPDVKDEAPVGGNTQVPGIYSWPEVCALLPNQNNAYSKGANAPLIKVQDPAKRFGSYAYRAADKKGDNGIWVSFEDPDTAADKAGYVRTENLGGVALFDLSYDDFRGLCTNEKYPILRAVKYRLTN</sequence>
<organism evidence="11">
    <name type="scientific">Drosophila sechellia</name>
    <name type="common">Fruit fly</name>
    <dbReference type="NCBI Taxonomy" id="7238"/>
    <lineage>
        <taxon>Eukaryota</taxon>
        <taxon>Metazoa</taxon>
        <taxon>Ecdysozoa</taxon>
        <taxon>Arthropoda</taxon>
        <taxon>Hexapoda</taxon>
        <taxon>Insecta</taxon>
        <taxon>Pterygota</taxon>
        <taxon>Neoptera</taxon>
        <taxon>Endopterygota</taxon>
        <taxon>Diptera</taxon>
        <taxon>Brachycera</taxon>
        <taxon>Muscomorpha</taxon>
        <taxon>Ephydroidea</taxon>
        <taxon>Drosophilidae</taxon>
        <taxon>Drosophila</taxon>
        <taxon>Sophophora</taxon>
    </lineage>
</organism>
<dbReference type="GO" id="GO:0040003">
    <property type="term" value="P:chitin-based cuticle development"/>
    <property type="evidence" value="ECO:0007669"/>
    <property type="project" value="EnsemblMetazoa"/>
</dbReference>
<keyword evidence="11" id="KW-1185">Reference proteome</keyword>
<dbReference type="InterPro" id="IPR029070">
    <property type="entry name" value="Chitinase_insertion_sf"/>
</dbReference>
<proteinExistence type="inferred from homology"/>
<dbReference type="GO" id="GO:0035152">
    <property type="term" value="P:regulation of tube architecture, open tracheal system"/>
    <property type="evidence" value="ECO:0007669"/>
    <property type="project" value="EnsemblMetazoa"/>
</dbReference>
<evidence type="ECO:0000256" key="1">
    <source>
        <dbReference type="ARBA" id="ARBA00004613"/>
    </source>
</evidence>
<dbReference type="PhylomeDB" id="B4HT78"/>
<dbReference type="GO" id="GO:0005975">
    <property type="term" value="P:carbohydrate metabolic process"/>
    <property type="evidence" value="ECO:0007669"/>
    <property type="project" value="InterPro"/>
</dbReference>
<gene>
    <name evidence="10" type="primary">Dsec\GM21717</name>
    <name evidence="10" type="ORF">Dsec_GM21717</name>
</gene>
<dbReference type="GO" id="GO:0005615">
    <property type="term" value="C:extracellular space"/>
    <property type="evidence" value="ECO:0007669"/>
    <property type="project" value="EnsemblMetazoa"/>
</dbReference>
<evidence type="ECO:0000313" key="10">
    <source>
        <dbReference type="EMBL" id="EDW48179.1"/>
    </source>
</evidence>
<evidence type="ECO:0000256" key="5">
    <source>
        <dbReference type="ARBA" id="ARBA00022729"/>
    </source>
</evidence>
<dbReference type="STRING" id="7238.B4HT78"/>
<dbReference type="SMR" id="B4HT78"/>
<evidence type="ECO:0000256" key="4">
    <source>
        <dbReference type="ARBA" id="ARBA00022525"/>
    </source>
</evidence>
<comment type="subcellular location">
    <subcellularLocation>
        <location evidence="1">Secreted</location>
    </subcellularLocation>
</comment>
<dbReference type="EMBL" id="CH480816">
    <property type="protein sequence ID" value="EDW48179.1"/>
    <property type="molecule type" value="Genomic_DNA"/>
</dbReference>
<dbReference type="GO" id="GO:0004568">
    <property type="term" value="F:chitinase activity"/>
    <property type="evidence" value="ECO:0007669"/>
    <property type="project" value="TreeGrafter"/>
</dbReference>
<dbReference type="GO" id="GO:0018990">
    <property type="term" value="P:ecdysis, chitin-based cuticle"/>
    <property type="evidence" value="ECO:0007669"/>
    <property type="project" value="EnsemblMetazoa"/>
</dbReference>
<evidence type="ECO:0000313" key="11">
    <source>
        <dbReference type="Proteomes" id="UP000001292"/>
    </source>
</evidence>
<feature type="chain" id="PRO_5002809261" evidence="8">
    <location>
        <begin position="19"/>
        <end position="471"/>
    </location>
</feature>
<dbReference type="Proteomes" id="UP000001292">
    <property type="component" value="Unassembled WGS sequence"/>
</dbReference>
<keyword evidence="5 8" id="KW-0732">Signal</keyword>
<dbReference type="PANTHER" id="PTHR11177:SF235">
    <property type="entry name" value="CHITINASE-LIKE PROTEIN IDGF1-RELATED"/>
    <property type="match status" value="1"/>
</dbReference>
<dbReference type="Gene3D" id="3.20.20.80">
    <property type="entry name" value="Glycosidases"/>
    <property type="match status" value="1"/>
</dbReference>
<feature type="signal peptide" evidence="8">
    <location>
        <begin position="1"/>
        <end position="18"/>
    </location>
</feature>
<dbReference type="AlphaFoldDB" id="B4HT78"/>
<dbReference type="GO" id="GO:0042060">
    <property type="term" value="P:wound healing"/>
    <property type="evidence" value="ECO:0007669"/>
    <property type="project" value="EnsemblMetazoa"/>
</dbReference>
<dbReference type="FunFam" id="3.10.50.10:FF:000007">
    <property type="entry name" value="chitinase-like protein Idgf4"/>
    <property type="match status" value="1"/>
</dbReference>
<dbReference type="SUPFAM" id="SSF51445">
    <property type="entry name" value="(Trans)glycosidases"/>
    <property type="match status" value="1"/>
</dbReference>
<protein>
    <submittedName>
        <fullName evidence="10">GM21717</fullName>
    </submittedName>
</protein>
<accession>B4HT78</accession>
<keyword evidence="3" id="KW-0217">Developmental protein</keyword>
<name>B4HT78_DROSE</name>
<dbReference type="OMA" id="YWLRNSC"/>
<dbReference type="InterPro" id="IPR011583">
    <property type="entry name" value="Chitinase_II/V-like_cat"/>
</dbReference>
<dbReference type="InterPro" id="IPR015520">
    <property type="entry name" value="IDGF"/>
</dbReference>
<dbReference type="PROSITE" id="PS51910">
    <property type="entry name" value="GH18_2"/>
    <property type="match status" value="1"/>
</dbReference>
<dbReference type="CDD" id="cd02873">
    <property type="entry name" value="GH18_IDGF"/>
    <property type="match status" value="1"/>
</dbReference>
<dbReference type="InterPro" id="IPR017853">
    <property type="entry name" value="GH"/>
</dbReference>
<evidence type="ECO:0000256" key="3">
    <source>
        <dbReference type="ARBA" id="ARBA00022473"/>
    </source>
</evidence>
<dbReference type="Pfam" id="PF00704">
    <property type="entry name" value="Glyco_hydro_18"/>
    <property type="match status" value="1"/>
</dbReference>
<dbReference type="GO" id="GO:0006032">
    <property type="term" value="P:chitin catabolic process"/>
    <property type="evidence" value="ECO:0007669"/>
    <property type="project" value="TreeGrafter"/>
</dbReference>
<evidence type="ECO:0000256" key="2">
    <source>
        <dbReference type="ARBA" id="ARBA00006606"/>
    </source>
</evidence>
<dbReference type="SMART" id="SM00636">
    <property type="entry name" value="Glyco_18"/>
    <property type="match status" value="1"/>
</dbReference>
<evidence type="ECO:0000256" key="7">
    <source>
        <dbReference type="ARBA" id="ARBA00023180"/>
    </source>
</evidence>